<protein>
    <submittedName>
        <fullName evidence="1">Uncharacterized protein</fullName>
    </submittedName>
</protein>
<reference evidence="1" key="1">
    <citation type="submission" date="2018-05" db="EMBL/GenBank/DDBJ databases">
        <authorList>
            <person name="Lanie J.A."/>
            <person name="Ng W.-L."/>
            <person name="Kazmierczak K.M."/>
            <person name="Andrzejewski T.M."/>
            <person name="Davidsen T.M."/>
            <person name="Wayne K.J."/>
            <person name="Tettelin H."/>
            <person name="Glass J.I."/>
            <person name="Rusch D."/>
            <person name="Podicherti R."/>
            <person name="Tsui H.-C.T."/>
            <person name="Winkler M.E."/>
        </authorList>
    </citation>
    <scope>NUCLEOTIDE SEQUENCE</scope>
</reference>
<accession>A0A382CZI5</accession>
<name>A0A382CZI5_9ZZZZ</name>
<organism evidence="1">
    <name type="scientific">marine metagenome</name>
    <dbReference type="NCBI Taxonomy" id="408172"/>
    <lineage>
        <taxon>unclassified sequences</taxon>
        <taxon>metagenomes</taxon>
        <taxon>ecological metagenomes</taxon>
    </lineage>
</organism>
<gene>
    <name evidence="1" type="ORF">METZ01_LOCUS184452</name>
</gene>
<dbReference type="EMBL" id="UINC01036913">
    <property type="protein sequence ID" value="SVB31598.1"/>
    <property type="molecule type" value="Genomic_DNA"/>
</dbReference>
<evidence type="ECO:0000313" key="1">
    <source>
        <dbReference type="EMBL" id="SVB31598.1"/>
    </source>
</evidence>
<proteinExistence type="predicted"/>
<dbReference type="AlphaFoldDB" id="A0A382CZI5"/>
<sequence>MEHREVEPPIQLSVLTAGHDSKSSIQPSFYFSNAMVHTAYTRMVVGQKAMEA</sequence>